<name>A0A2A9CNE4_9ACTN</name>
<dbReference type="EMBL" id="PDJC01000001">
    <property type="protein sequence ID" value="PFG15913.1"/>
    <property type="molecule type" value="Genomic_DNA"/>
</dbReference>
<feature type="transmembrane region" description="Helical" evidence="2">
    <location>
        <begin position="84"/>
        <end position="105"/>
    </location>
</feature>
<proteinExistence type="predicted"/>
<evidence type="ECO:0000313" key="4">
    <source>
        <dbReference type="Proteomes" id="UP000226079"/>
    </source>
</evidence>
<feature type="transmembrane region" description="Helical" evidence="2">
    <location>
        <begin position="117"/>
        <end position="138"/>
    </location>
</feature>
<evidence type="ECO:0000313" key="3">
    <source>
        <dbReference type="EMBL" id="PFG15913.1"/>
    </source>
</evidence>
<evidence type="ECO:0000256" key="1">
    <source>
        <dbReference type="SAM" id="MobiDB-lite"/>
    </source>
</evidence>
<sequence>MIENIKRFREPFTWAVTAVLLGGLVLGVVQIWLQVASGAPLLGTLQSLGGNLMNLTVVFALVGLVCTCLFAAPATRDALLVTRVAAGVVSLGVLLTLVANLLGLFAGTGTLDIAMDLIGGLLDLVLKALAAGALWLLARGVSAGRIEPAAELVAGEDQSDPATPSAPTTWRREEAVGTAWGSAAEAASGQPGKPQLKPDPPVSAE</sequence>
<keyword evidence="4" id="KW-1185">Reference proteome</keyword>
<dbReference type="Proteomes" id="UP000226079">
    <property type="component" value="Unassembled WGS sequence"/>
</dbReference>
<keyword evidence="2" id="KW-0472">Membrane</keyword>
<comment type="caution">
    <text evidence="3">The sequence shown here is derived from an EMBL/GenBank/DDBJ whole genome shotgun (WGS) entry which is preliminary data.</text>
</comment>
<evidence type="ECO:0000256" key="2">
    <source>
        <dbReference type="SAM" id="Phobius"/>
    </source>
</evidence>
<feature type="transmembrane region" description="Helical" evidence="2">
    <location>
        <begin position="12"/>
        <end position="32"/>
    </location>
</feature>
<reference evidence="3 4" key="1">
    <citation type="submission" date="2017-10" db="EMBL/GenBank/DDBJ databases">
        <title>Sequencing the genomes of 1000 actinobacteria strains.</title>
        <authorList>
            <person name="Klenk H.-P."/>
        </authorList>
    </citation>
    <scope>NUCLEOTIDE SEQUENCE [LARGE SCALE GENOMIC DNA]</scope>
    <source>
        <strain evidence="3 4">DSM 15597</strain>
    </source>
</reference>
<keyword evidence="2" id="KW-0812">Transmembrane</keyword>
<gene>
    <name evidence="3" type="ORF">ATK74_0434</name>
</gene>
<accession>A0A2A9CNE4</accession>
<dbReference type="AlphaFoldDB" id="A0A2A9CNE4"/>
<keyword evidence="2" id="KW-1133">Transmembrane helix</keyword>
<dbReference type="RefSeq" id="WP_098459502.1">
    <property type="nucleotide sequence ID" value="NZ_PDJC01000001.1"/>
</dbReference>
<organism evidence="3 4">
    <name type="scientific">Propionicimonas paludicola</name>
    <dbReference type="NCBI Taxonomy" id="185243"/>
    <lineage>
        <taxon>Bacteria</taxon>
        <taxon>Bacillati</taxon>
        <taxon>Actinomycetota</taxon>
        <taxon>Actinomycetes</taxon>
        <taxon>Propionibacteriales</taxon>
        <taxon>Nocardioidaceae</taxon>
        <taxon>Propionicimonas</taxon>
    </lineage>
</organism>
<feature type="transmembrane region" description="Helical" evidence="2">
    <location>
        <begin position="52"/>
        <end position="72"/>
    </location>
</feature>
<feature type="region of interest" description="Disordered" evidence="1">
    <location>
        <begin position="154"/>
        <end position="205"/>
    </location>
</feature>
<protein>
    <submittedName>
        <fullName evidence="3">Uncharacterized protein</fullName>
    </submittedName>
</protein>